<accession>A0A151RDL6</accession>
<dbReference type="GO" id="GO:0004497">
    <property type="term" value="F:monooxygenase activity"/>
    <property type="evidence" value="ECO:0007669"/>
    <property type="project" value="UniProtKB-KW"/>
</dbReference>
<keyword evidence="4 9" id="KW-0479">Metal-binding</keyword>
<keyword evidence="13" id="KW-1185">Reference proteome</keyword>
<evidence type="ECO:0000313" key="12">
    <source>
        <dbReference type="EMBL" id="KYP40621.1"/>
    </source>
</evidence>
<dbReference type="PROSITE" id="PS00086">
    <property type="entry name" value="CYTOCHROME_P450"/>
    <property type="match status" value="1"/>
</dbReference>
<dbReference type="AlphaFoldDB" id="A0A151RDL6"/>
<dbReference type="OMA" id="HMAYNGR"/>
<evidence type="ECO:0000256" key="10">
    <source>
        <dbReference type="RuleBase" id="RU000461"/>
    </source>
</evidence>
<protein>
    <submittedName>
        <fullName evidence="12">Flavonoid 3'-monooxygenase</fullName>
    </submittedName>
</protein>
<feature type="coiled-coil region" evidence="11">
    <location>
        <begin position="517"/>
        <end position="593"/>
    </location>
</feature>
<name>A0A151RDL6_CAJCA</name>
<sequence>MSPWLIAFATIVAAILINRLLKLLSGPSLPLPPGPRPWPIVGNLPHMGPAPHQGLAALAQTYGPLMHLQLGIAHVVVAASGTVAEQFLKVHDANFCSRPLNFRTKYMTYDVKDLIFAPYGPRWRFLRKISTVHMFSGKALDDFCQLRQEEVKRLIHNLAISKSKAVNLGRLLNICTTNTMSKIMIGRRLFNDYGSYDTKADEFRSIVGDLMALLGVFNIGDFVPILDWLDLQGVKPKTKNLHKRLDAFLTTILEEHIISKNEQDKNFLSALLSHKETHQEGDEVLEHEIKAIFADILIAGTDTSSSTIEWAIAELIKNPKIMVKVQQELNIVVGQDRLVTELDLPHLPYLQAVVKETLRLHPEEACEIFGYHIPKGATLLVNIWAIGRDPKEWIDPLEFKPERFLPGSEKVDVDVKGNNFEVIPFGAGRRICVGVSLGLKVVQLLVATLAHAFDWELENGLDPKKLNMDEAYGLTLQRAVPLSVHPHPRLSQHVYSSLTQKSLEISLRANEVYDAQVGELQEIANSSRDRVRSLEDEVSGLRADLAEVAERRLCDEVLLAGKEEEASALKADLDQLAAMKAALEMRLVETERAALLEHKKGFVKAAHQARLLAPGVDLSAMHVEKEVRAGRLV</sequence>
<evidence type="ECO:0000256" key="4">
    <source>
        <dbReference type="ARBA" id="ARBA00022723"/>
    </source>
</evidence>
<evidence type="ECO:0000256" key="8">
    <source>
        <dbReference type="ARBA" id="ARBA00023033"/>
    </source>
</evidence>
<dbReference type="PANTHER" id="PTHR47944:SF18">
    <property type="entry name" value="FLAVONOID 3'-MONOOXYGENASE"/>
    <property type="match status" value="1"/>
</dbReference>
<keyword evidence="8 10" id="KW-0503">Monooxygenase</keyword>
<feature type="binding site" description="axial binding residue" evidence="9">
    <location>
        <position position="432"/>
    </location>
    <ligand>
        <name>heme</name>
        <dbReference type="ChEBI" id="CHEBI:30413"/>
    </ligand>
    <ligandPart>
        <name>Fe</name>
        <dbReference type="ChEBI" id="CHEBI:18248"/>
    </ligandPart>
</feature>
<dbReference type="SUPFAM" id="SSF48264">
    <property type="entry name" value="Cytochrome P450"/>
    <property type="match status" value="1"/>
</dbReference>
<keyword evidence="3 9" id="KW-0349">Heme</keyword>
<dbReference type="Gene3D" id="1.10.630.10">
    <property type="entry name" value="Cytochrome P450"/>
    <property type="match status" value="1"/>
</dbReference>
<keyword evidence="5" id="KW-0521">NADP</keyword>
<keyword evidence="6 10" id="KW-0560">Oxidoreductase</keyword>
<dbReference type="FunFam" id="1.10.630.10:FF:000126">
    <property type="entry name" value="Predicted protein"/>
    <property type="match status" value="1"/>
</dbReference>
<dbReference type="GO" id="GO:0005506">
    <property type="term" value="F:iron ion binding"/>
    <property type="evidence" value="ECO:0007669"/>
    <property type="project" value="InterPro"/>
</dbReference>
<comment type="cofactor">
    <cofactor evidence="1 9">
        <name>heme</name>
        <dbReference type="ChEBI" id="CHEBI:30413"/>
    </cofactor>
</comment>
<dbReference type="InterPro" id="IPR036396">
    <property type="entry name" value="Cyt_P450_sf"/>
</dbReference>
<keyword evidence="7 9" id="KW-0408">Iron</keyword>
<evidence type="ECO:0000256" key="9">
    <source>
        <dbReference type="PIRSR" id="PIRSR602401-1"/>
    </source>
</evidence>
<proteinExistence type="inferred from homology"/>
<dbReference type="Pfam" id="PF00067">
    <property type="entry name" value="p450"/>
    <property type="match status" value="1"/>
</dbReference>
<evidence type="ECO:0000256" key="6">
    <source>
        <dbReference type="ARBA" id="ARBA00023002"/>
    </source>
</evidence>
<dbReference type="InterPro" id="IPR001128">
    <property type="entry name" value="Cyt_P450"/>
</dbReference>
<dbReference type="Proteomes" id="UP000075243">
    <property type="component" value="Unassembled WGS sequence"/>
</dbReference>
<dbReference type="PRINTS" id="PR00385">
    <property type="entry name" value="P450"/>
</dbReference>
<comment type="similarity">
    <text evidence="2 10">Belongs to the cytochrome P450 family.</text>
</comment>
<dbReference type="PANTHER" id="PTHR47944">
    <property type="entry name" value="CYTOCHROME P450 98A9"/>
    <property type="match status" value="1"/>
</dbReference>
<dbReference type="PRINTS" id="PR00463">
    <property type="entry name" value="EP450I"/>
</dbReference>
<reference evidence="12" key="1">
    <citation type="journal article" date="2012" name="Nat. Biotechnol.">
        <title>Draft genome sequence of pigeonpea (Cajanus cajan), an orphan legume crop of resource-poor farmers.</title>
        <authorList>
            <person name="Varshney R.K."/>
            <person name="Chen W."/>
            <person name="Li Y."/>
            <person name="Bharti A.K."/>
            <person name="Saxena R.K."/>
            <person name="Schlueter J.A."/>
            <person name="Donoghue M.T."/>
            <person name="Azam S."/>
            <person name="Fan G."/>
            <person name="Whaley A.M."/>
            <person name="Farmer A.D."/>
            <person name="Sheridan J."/>
            <person name="Iwata A."/>
            <person name="Tuteja R."/>
            <person name="Penmetsa R.V."/>
            <person name="Wu W."/>
            <person name="Upadhyaya H.D."/>
            <person name="Yang S.P."/>
            <person name="Shah T."/>
            <person name="Saxena K.B."/>
            <person name="Michael T."/>
            <person name="McCombie W.R."/>
            <person name="Yang B."/>
            <person name="Zhang G."/>
            <person name="Yang H."/>
            <person name="Wang J."/>
            <person name="Spillane C."/>
            <person name="Cook D.R."/>
            <person name="May G.D."/>
            <person name="Xu X."/>
            <person name="Jackson S.A."/>
        </authorList>
    </citation>
    <scope>NUCLEOTIDE SEQUENCE [LARGE SCALE GENOMIC DNA]</scope>
</reference>
<evidence type="ECO:0000313" key="13">
    <source>
        <dbReference type="Proteomes" id="UP000075243"/>
    </source>
</evidence>
<dbReference type="GO" id="GO:0016705">
    <property type="term" value="F:oxidoreductase activity, acting on paired donors, with incorporation or reduction of molecular oxygen"/>
    <property type="evidence" value="ECO:0007669"/>
    <property type="project" value="InterPro"/>
</dbReference>
<keyword evidence="11" id="KW-0175">Coiled coil</keyword>
<dbReference type="GO" id="GO:0020037">
    <property type="term" value="F:heme binding"/>
    <property type="evidence" value="ECO:0007669"/>
    <property type="project" value="InterPro"/>
</dbReference>
<dbReference type="InterPro" id="IPR017972">
    <property type="entry name" value="Cyt_P450_CS"/>
</dbReference>
<evidence type="ECO:0000256" key="1">
    <source>
        <dbReference type="ARBA" id="ARBA00001971"/>
    </source>
</evidence>
<evidence type="ECO:0000256" key="7">
    <source>
        <dbReference type="ARBA" id="ARBA00023004"/>
    </source>
</evidence>
<dbReference type="Gramene" id="C.cajan_36985.t">
    <property type="protein sequence ID" value="C.cajan_36985.t"/>
    <property type="gene ID" value="C.cajan_36985"/>
</dbReference>
<evidence type="ECO:0000256" key="3">
    <source>
        <dbReference type="ARBA" id="ARBA00022617"/>
    </source>
</evidence>
<dbReference type="InterPro" id="IPR002401">
    <property type="entry name" value="Cyt_P450_E_grp-I"/>
</dbReference>
<evidence type="ECO:0000256" key="2">
    <source>
        <dbReference type="ARBA" id="ARBA00010617"/>
    </source>
</evidence>
<organism evidence="12 13">
    <name type="scientific">Cajanus cajan</name>
    <name type="common">Pigeon pea</name>
    <name type="synonym">Cajanus indicus</name>
    <dbReference type="NCBI Taxonomy" id="3821"/>
    <lineage>
        <taxon>Eukaryota</taxon>
        <taxon>Viridiplantae</taxon>
        <taxon>Streptophyta</taxon>
        <taxon>Embryophyta</taxon>
        <taxon>Tracheophyta</taxon>
        <taxon>Spermatophyta</taxon>
        <taxon>Magnoliopsida</taxon>
        <taxon>eudicotyledons</taxon>
        <taxon>Gunneridae</taxon>
        <taxon>Pentapetalae</taxon>
        <taxon>rosids</taxon>
        <taxon>fabids</taxon>
        <taxon>Fabales</taxon>
        <taxon>Fabaceae</taxon>
        <taxon>Papilionoideae</taxon>
        <taxon>50 kb inversion clade</taxon>
        <taxon>NPAAA clade</taxon>
        <taxon>indigoferoid/millettioid clade</taxon>
        <taxon>Phaseoleae</taxon>
        <taxon>Cajanus</taxon>
    </lineage>
</organism>
<dbReference type="STRING" id="3821.A0A151RDL6"/>
<gene>
    <name evidence="12" type="ORF">KK1_038043</name>
</gene>
<evidence type="ECO:0000256" key="5">
    <source>
        <dbReference type="ARBA" id="ARBA00022857"/>
    </source>
</evidence>
<evidence type="ECO:0000256" key="11">
    <source>
        <dbReference type="SAM" id="Coils"/>
    </source>
</evidence>
<dbReference type="EMBL" id="KQ483824">
    <property type="protein sequence ID" value="KYP40621.1"/>
    <property type="molecule type" value="Genomic_DNA"/>
</dbReference>